<reference evidence="2 3" key="1">
    <citation type="submission" date="2014-12" db="EMBL/GenBank/DDBJ databases">
        <title>Draft genome sequences of 29 type strains of Enterococci.</title>
        <authorList>
            <person name="Zhong Z."/>
            <person name="Sun Z."/>
            <person name="Liu W."/>
            <person name="Zhang W."/>
            <person name="Zhang H."/>
        </authorList>
    </citation>
    <scope>NUCLEOTIDE SEQUENCE [LARGE SCALE GENOMIC DNA]</scope>
    <source>
        <strain evidence="2 3">DSM 22802</strain>
    </source>
</reference>
<dbReference type="Proteomes" id="UP000183700">
    <property type="component" value="Unassembled WGS sequence"/>
</dbReference>
<accession>A0A1L8SV74</accession>
<dbReference type="OrthoDB" id="2172289at2"/>
<organism evidence="2 3">
    <name type="scientific">Enterococcus devriesei</name>
    <dbReference type="NCBI Taxonomy" id="319970"/>
    <lineage>
        <taxon>Bacteria</taxon>
        <taxon>Bacillati</taxon>
        <taxon>Bacillota</taxon>
        <taxon>Bacilli</taxon>
        <taxon>Lactobacillales</taxon>
        <taxon>Enterococcaceae</taxon>
        <taxon>Enterococcus</taxon>
    </lineage>
</organism>
<keyword evidence="3" id="KW-1185">Reference proteome</keyword>
<dbReference type="Pfam" id="PF05043">
    <property type="entry name" value="Mga"/>
    <property type="match status" value="1"/>
</dbReference>
<protein>
    <recommendedName>
        <fullName evidence="1">Mga helix-turn-helix domain-containing protein</fullName>
    </recommendedName>
</protein>
<proteinExistence type="predicted"/>
<sequence length="507" mass="59440">MNLRGLMKQETTRRLCLIEQLYYAKDLLSSEQLMEVLNCSLPALISDIRFLNEETLPIKIKKKKGLYSIEFDQFATIDIVYAYILRTSLEFQVIECLFFEKSRGIQIAADHLNCSFSNMQRYLKNIKHKLATWDISVHHRPLRVAGDEAILRQFYYLFFREARMAFVDYGFSKELLNSVDYLLRQLLKENQIDNNMNVHFQLMHSFLIGLQRLKNGHSMKKLSNESGLKLPAFDQLERLTKLIKRETGIDFTESSLKECLWPLFSHQLILNRQQQLFAIQKNTRLANFYESHHLLLNRISELLDTPLSQAEIVENLRLLGNSLFCYQPNKRSVEILQETQATMLKLIDKKYSRELRKIRTVVEDFLPSQQHNSFTELYISLLVTSISHLLQRLVAADQPIKVLLLSDTSTTHERFWHSIFPAFIKGAVNYDYFSSPFIQQEQLTNLTKRYDLIVTNVTMTELKSACPLIAINAYPTAQDFERIQQFVNCFEPLPLRKEYYNELTPTS</sequence>
<gene>
    <name evidence="2" type="ORF">RV00_GL002010</name>
</gene>
<dbReference type="InterPro" id="IPR036388">
    <property type="entry name" value="WH-like_DNA-bd_sf"/>
</dbReference>
<evidence type="ECO:0000313" key="2">
    <source>
        <dbReference type="EMBL" id="OJG35866.1"/>
    </source>
</evidence>
<comment type="caution">
    <text evidence="2">The sequence shown here is derived from an EMBL/GenBank/DDBJ whole genome shotgun (WGS) entry which is preliminary data.</text>
</comment>
<dbReference type="InterPro" id="IPR007737">
    <property type="entry name" value="Mga_HTH"/>
</dbReference>
<feature type="domain" description="Mga helix-turn-helix" evidence="1">
    <location>
        <begin position="76"/>
        <end position="159"/>
    </location>
</feature>
<name>A0A1L8SV74_9ENTE</name>
<dbReference type="EMBL" id="JXKM01000004">
    <property type="protein sequence ID" value="OJG35866.1"/>
    <property type="molecule type" value="Genomic_DNA"/>
</dbReference>
<dbReference type="RefSeq" id="WP_071861850.1">
    <property type="nucleotide sequence ID" value="NZ_JAHLOV010000006.1"/>
</dbReference>
<evidence type="ECO:0000313" key="3">
    <source>
        <dbReference type="Proteomes" id="UP000183700"/>
    </source>
</evidence>
<evidence type="ECO:0000259" key="1">
    <source>
        <dbReference type="Pfam" id="PF05043"/>
    </source>
</evidence>
<dbReference type="AlphaFoldDB" id="A0A1L8SV74"/>
<dbReference type="STRING" id="319970.RV00_GL002010"/>
<dbReference type="Gene3D" id="1.10.10.10">
    <property type="entry name" value="Winged helix-like DNA-binding domain superfamily/Winged helix DNA-binding domain"/>
    <property type="match status" value="1"/>
</dbReference>